<proteinExistence type="predicted"/>
<dbReference type="Proteomes" id="UP000274556">
    <property type="component" value="Unassembled WGS sequence"/>
</dbReference>
<reference evidence="1 2" key="1">
    <citation type="submission" date="2018-10" db="EMBL/GenBank/DDBJ databases">
        <title>Genomic Encyclopedia of Archaeal and Bacterial Type Strains, Phase II (KMG-II): from individual species to whole genera.</title>
        <authorList>
            <person name="Goeker M."/>
        </authorList>
    </citation>
    <scope>NUCLEOTIDE SEQUENCE [LARGE SCALE GENOMIC DNA]</scope>
    <source>
        <strain evidence="1 2">DSM 235</strain>
    </source>
</reference>
<evidence type="ECO:0000313" key="2">
    <source>
        <dbReference type="Proteomes" id="UP000274556"/>
    </source>
</evidence>
<dbReference type="AlphaFoldDB" id="A0A495VC87"/>
<gene>
    <name evidence="1" type="ORF">BDD21_4415</name>
</gene>
<accession>A0A495VC87</accession>
<comment type="caution">
    <text evidence="1">The sequence shown here is derived from an EMBL/GenBank/DDBJ whole genome shotgun (WGS) entry which is preliminary data.</text>
</comment>
<dbReference type="EMBL" id="RBXL01000001">
    <property type="protein sequence ID" value="RKT46874.1"/>
    <property type="molecule type" value="Genomic_DNA"/>
</dbReference>
<organism evidence="1 2">
    <name type="scientific">Thiocapsa rosea</name>
    <dbReference type="NCBI Taxonomy" id="69360"/>
    <lineage>
        <taxon>Bacteria</taxon>
        <taxon>Pseudomonadati</taxon>
        <taxon>Pseudomonadota</taxon>
        <taxon>Gammaproteobacteria</taxon>
        <taxon>Chromatiales</taxon>
        <taxon>Chromatiaceae</taxon>
        <taxon>Thiocapsa</taxon>
    </lineage>
</organism>
<evidence type="ECO:0000313" key="1">
    <source>
        <dbReference type="EMBL" id="RKT46874.1"/>
    </source>
</evidence>
<keyword evidence="2" id="KW-1185">Reference proteome</keyword>
<sequence>MVVELLNRVQSDMRHFYVAFGFGDVLDLGETRFKV</sequence>
<protein>
    <submittedName>
        <fullName evidence="1">Uncharacterized protein</fullName>
    </submittedName>
</protein>
<name>A0A495VC87_9GAMM</name>